<dbReference type="Proteomes" id="UP000184513">
    <property type="component" value="Unassembled WGS sequence"/>
</dbReference>
<evidence type="ECO:0000313" key="3">
    <source>
        <dbReference type="Proteomes" id="UP000184513"/>
    </source>
</evidence>
<reference evidence="2 3" key="1">
    <citation type="submission" date="2016-11" db="EMBL/GenBank/DDBJ databases">
        <authorList>
            <person name="Jaros S."/>
            <person name="Januszkiewicz K."/>
            <person name="Wedrychowicz H."/>
        </authorList>
    </citation>
    <scope>NUCLEOTIDE SEQUENCE [LARGE SCALE GENOMIC DNA]</scope>
    <source>
        <strain evidence="2 3">CGMCC 1.6102</strain>
    </source>
</reference>
<evidence type="ECO:0000259" key="1">
    <source>
        <dbReference type="Pfam" id="PF19089"/>
    </source>
</evidence>
<organism evidence="2 3">
    <name type="scientific">Cyclobacterium lianum</name>
    <dbReference type="NCBI Taxonomy" id="388280"/>
    <lineage>
        <taxon>Bacteria</taxon>
        <taxon>Pseudomonadati</taxon>
        <taxon>Bacteroidota</taxon>
        <taxon>Cytophagia</taxon>
        <taxon>Cytophagales</taxon>
        <taxon>Cyclobacteriaceae</taxon>
        <taxon>Cyclobacterium</taxon>
    </lineage>
</organism>
<evidence type="ECO:0000313" key="2">
    <source>
        <dbReference type="EMBL" id="SHN21600.1"/>
    </source>
</evidence>
<sequence length="296" mass="33210">MMEKIRNYYLDKCVLLFMGILMFDGMAMAQLERKLLDPDAEVELIFHAPRQINLLTVEPLEEKTLHFAIMHTFGPVSGGIRNLYGLDNGANIQFSFEYAFDANFSLGASRSGRDKFYNLYGRYHLLKQTKTGSMPFSLSMVAAAGVNTSDYTFLQEEAPDFRERSSYAVQLLLARKFSNRVSVQLSPSLVYFQAPHPAYLIEGDQQLYLALGFSGKYKLTGKSSLTLQWIPNLNNDLRSNVGVGIDIEAGGHVFQMYFVTSPALNEQYLLAGGNGVPGEAFRLGFNVNRIFGTRSR</sequence>
<proteinExistence type="predicted"/>
<dbReference type="Pfam" id="PF19089">
    <property type="entry name" value="DUF5777"/>
    <property type="match status" value="1"/>
</dbReference>
<dbReference type="STRING" id="388280.SAMN04488057_11122"/>
<protein>
    <recommendedName>
        <fullName evidence="1">DUF5777 domain-containing protein</fullName>
    </recommendedName>
</protein>
<gene>
    <name evidence="2" type="ORF">SAMN04488057_11122</name>
</gene>
<accession>A0A1M7PVK7</accession>
<name>A0A1M7PVK7_9BACT</name>
<dbReference type="AlphaFoldDB" id="A0A1M7PVK7"/>
<keyword evidence="3" id="KW-1185">Reference proteome</keyword>
<dbReference type="InterPro" id="IPR045916">
    <property type="entry name" value="DUF5777"/>
</dbReference>
<dbReference type="EMBL" id="FRCY01000011">
    <property type="protein sequence ID" value="SHN21600.1"/>
    <property type="molecule type" value="Genomic_DNA"/>
</dbReference>
<feature type="domain" description="DUF5777" evidence="1">
    <location>
        <begin position="46"/>
        <end position="291"/>
    </location>
</feature>
<dbReference type="RefSeq" id="WP_245802879.1">
    <property type="nucleotide sequence ID" value="NZ_FRCY01000011.1"/>
</dbReference>